<evidence type="ECO:0000256" key="4">
    <source>
        <dbReference type="ARBA" id="ARBA00005756"/>
    </source>
</evidence>
<dbReference type="OrthoDB" id="9937247at2759"/>
<dbReference type="PANTHER" id="PTHR46881:SF1">
    <property type="entry name" value="PALMDELPHIN"/>
    <property type="match status" value="1"/>
</dbReference>
<dbReference type="GO" id="GO:0016020">
    <property type="term" value="C:membrane"/>
    <property type="evidence" value="ECO:0007669"/>
    <property type="project" value="InterPro"/>
</dbReference>
<dbReference type="Bgee" id="ENSAMXG00000000146">
    <property type="expression patterns" value="Expressed in heart and 9 other cell types or tissues"/>
</dbReference>
<dbReference type="HOGENOM" id="CLU_038333_0_0_1"/>
<keyword evidence="7" id="KW-0175">Coiled coil</keyword>
<evidence type="ECO:0000256" key="7">
    <source>
        <dbReference type="ARBA" id="ARBA00023054"/>
    </source>
</evidence>
<dbReference type="InParanoid" id="W5JXT8"/>
<evidence type="ECO:0000256" key="2">
    <source>
        <dbReference type="ARBA" id="ARBA00004496"/>
    </source>
</evidence>
<evidence type="ECO:0000256" key="8">
    <source>
        <dbReference type="ARBA" id="ARBA00023273"/>
    </source>
</evidence>
<feature type="compositionally biased region" description="Basic and acidic residues" evidence="10">
    <location>
        <begin position="65"/>
        <end position="74"/>
    </location>
</feature>
<feature type="region of interest" description="Disordered" evidence="10">
    <location>
        <begin position="55"/>
        <end position="81"/>
    </location>
</feature>
<organism evidence="11 12">
    <name type="scientific">Astyanax mexicanus</name>
    <name type="common">Blind cave fish</name>
    <name type="synonym">Astyanax fasciatus mexicanus</name>
    <dbReference type="NCBI Taxonomy" id="7994"/>
    <lineage>
        <taxon>Eukaryota</taxon>
        <taxon>Metazoa</taxon>
        <taxon>Chordata</taxon>
        <taxon>Craniata</taxon>
        <taxon>Vertebrata</taxon>
        <taxon>Euteleostomi</taxon>
        <taxon>Actinopterygii</taxon>
        <taxon>Neopterygii</taxon>
        <taxon>Teleostei</taxon>
        <taxon>Ostariophysi</taxon>
        <taxon>Characiformes</taxon>
        <taxon>Characoidei</taxon>
        <taxon>Acestrorhamphidae</taxon>
        <taxon>Acestrorhamphinae</taxon>
        <taxon>Astyanax</taxon>
    </lineage>
</organism>
<evidence type="ECO:0000313" key="12">
    <source>
        <dbReference type="Proteomes" id="UP000018467"/>
    </source>
</evidence>
<evidence type="ECO:0000256" key="10">
    <source>
        <dbReference type="SAM" id="MobiDB-lite"/>
    </source>
</evidence>
<reference evidence="12" key="1">
    <citation type="submission" date="2013-03" db="EMBL/GenBank/DDBJ databases">
        <authorList>
            <person name="Jeffery W."/>
            <person name="Warren W."/>
            <person name="Wilson R.K."/>
        </authorList>
    </citation>
    <scope>NUCLEOTIDE SEQUENCE</scope>
    <source>
        <strain evidence="12">female</strain>
    </source>
</reference>
<accession>W5JXT8</accession>
<evidence type="ECO:0000256" key="5">
    <source>
        <dbReference type="ARBA" id="ARBA00022490"/>
    </source>
</evidence>
<keyword evidence="6" id="KW-0770">Synapse</keyword>
<evidence type="ECO:0000256" key="9">
    <source>
        <dbReference type="ARBA" id="ARBA00040857"/>
    </source>
</evidence>
<dbReference type="Proteomes" id="UP000018467">
    <property type="component" value="Unassembled WGS sequence"/>
</dbReference>
<sequence length="520" mass="59537">MEEADLLRERLQAITDKRRIREDIAKKRREIEEVKLKLQYLKKKALREQWLMDGLSGQNGEEEEAMRAQEEQHQTELLQSDIDRIESEISTLETQEMNISENEELILERLRKVEKTAEDIIKEINGDFQPEPIQYIYSAIPDIPKSYTPTLARRINTPVQEPDAEPEKMAMYAMEISVEKDLRTGKSQVLSSATVTPQEFLQKGIKVYDDGRKSVYAVQSDGKASDDEFDELSTLEVEELLRKATEKKTNSDVEYHEPVFSSPYSQPCTPSKGERGVVSPGPNGFHMPSKTPSPLQPDDDQAGQEDAKDSTSHIPDPETNQNSHTHQPASQSCLNGQEDDLTNVCGDDDHWSKDKLILEPEEEQHRFTPESDLELEFDRTSPLSQKEDLVLNIVNSIPSELNCTQPITMIFMGYQNAESDEEDGKMQAELVVISSDEEEKDTEPALSYHPRGYYSKIFQPRSDNVHRSEIRPSVFRNHSPGEHIMTYRKEDPSIPVWRRKVPQLEKHVPLPRSKIPSSHI</sequence>
<reference evidence="11" key="4">
    <citation type="submission" date="2025-09" db="UniProtKB">
        <authorList>
            <consortium name="Ensembl"/>
        </authorList>
    </citation>
    <scope>IDENTIFICATION</scope>
</reference>
<proteinExistence type="inferred from homology"/>
<keyword evidence="12" id="KW-1185">Reference proteome</keyword>
<feature type="compositionally biased region" description="Polar residues" evidence="10">
    <location>
        <begin position="318"/>
        <end position="335"/>
    </location>
</feature>
<dbReference type="Pfam" id="PF03285">
    <property type="entry name" value="Paralemmin"/>
    <property type="match status" value="2"/>
</dbReference>
<dbReference type="AlphaFoldDB" id="W5JXT8"/>
<evidence type="ECO:0000256" key="1">
    <source>
        <dbReference type="ARBA" id="ARBA00004279"/>
    </source>
</evidence>
<dbReference type="GO" id="GO:0005737">
    <property type="term" value="C:cytoplasm"/>
    <property type="evidence" value="ECO:0007669"/>
    <property type="project" value="UniProtKB-SubCell"/>
</dbReference>
<keyword evidence="5" id="KW-0963">Cytoplasm</keyword>
<feature type="region of interest" description="Disordered" evidence="10">
    <location>
        <begin position="246"/>
        <end position="350"/>
    </location>
</feature>
<evidence type="ECO:0000256" key="3">
    <source>
        <dbReference type="ARBA" id="ARBA00004552"/>
    </source>
</evidence>
<name>W5JXT8_ASTMX</name>
<dbReference type="eggNOG" id="ENOG502QVMH">
    <property type="taxonomic scope" value="Eukaryota"/>
</dbReference>
<dbReference type="GO" id="GO:0008360">
    <property type="term" value="P:regulation of cell shape"/>
    <property type="evidence" value="ECO:0007669"/>
    <property type="project" value="InterPro"/>
</dbReference>
<feature type="compositionally biased region" description="Basic and acidic residues" evidence="10">
    <location>
        <begin position="246"/>
        <end position="257"/>
    </location>
</feature>
<evidence type="ECO:0000313" key="11">
    <source>
        <dbReference type="Ensembl" id="ENSAMXP00000000148.2"/>
    </source>
</evidence>
<dbReference type="InterPro" id="IPR004965">
    <property type="entry name" value="Paralemmin"/>
</dbReference>
<protein>
    <recommendedName>
        <fullName evidence="9">Palmdelphin</fullName>
    </recommendedName>
</protein>
<comment type="subcellular location">
    <subcellularLocation>
        <location evidence="1">Cell projection</location>
        <location evidence="1">Dendrite</location>
    </subcellularLocation>
    <subcellularLocation>
        <location evidence="3">Cell projection</location>
        <location evidence="3">Dendritic spine</location>
    </subcellularLocation>
    <subcellularLocation>
        <location evidence="2">Cytoplasm</location>
    </subcellularLocation>
</comment>
<dbReference type="PANTHER" id="PTHR46881">
    <property type="entry name" value="PALMDELPHIN"/>
    <property type="match status" value="1"/>
</dbReference>
<reference evidence="12" key="2">
    <citation type="journal article" date="2014" name="Nat. Commun.">
        <title>The cavefish genome reveals candidate genes for eye loss.</title>
        <authorList>
            <person name="McGaugh S.E."/>
            <person name="Gross J.B."/>
            <person name="Aken B."/>
            <person name="Blin M."/>
            <person name="Borowsky R."/>
            <person name="Chalopin D."/>
            <person name="Hinaux H."/>
            <person name="Jeffery W.R."/>
            <person name="Keene A."/>
            <person name="Ma L."/>
            <person name="Minx P."/>
            <person name="Murphy D."/>
            <person name="O'Quin K.E."/>
            <person name="Retaux S."/>
            <person name="Rohner N."/>
            <person name="Searle S.M."/>
            <person name="Stahl B.A."/>
            <person name="Tabin C."/>
            <person name="Volff J.N."/>
            <person name="Yoshizawa M."/>
            <person name="Warren W.C."/>
        </authorList>
    </citation>
    <scope>NUCLEOTIDE SEQUENCE [LARGE SCALE GENOMIC DNA]</scope>
    <source>
        <strain evidence="12">female</strain>
    </source>
</reference>
<comment type="similarity">
    <text evidence="4">Belongs to the paralemmin family.</text>
</comment>
<reference evidence="11" key="3">
    <citation type="submission" date="2025-08" db="UniProtKB">
        <authorList>
            <consortium name="Ensembl"/>
        </authorList>
    </citation>
    <scope>IDENTIFICATION</scope>
</reference>
<keyword evidence="8" id="KW-0966">Cell projection</keyword>
<dbReference type="Ensembl" id="ENSAMXT00000000148.2">
    <property type="protein sequence ID" value="ENSAMXP00000000148.2"/>
    <property type="gene ID" value="ENSAMXG00000000146.2"/>
</dbReference>
<evidence type="ECO:0000256" key="6">
    <source>
        <dbReference type="ARBA" id="ARBA00023018"/>
    </source>
</evidence>
<dbReference type="GO" id="GO:0043197">
    <property type="term" value="C:dendritic spine"/>
    <property type="evidence" value="ECO:0007669"/>
    <property type="project" value="UniProtKB-SubCell"/>
</dbReference>
<dbReference type="GeneTree" id="ENSGT00940000157718"/>